<dbReference type="PANTHER" id="PTHR43818">
    <property type="entry name" value="BCDNA.GH03377"/>
    <property type="match status" value="1"/>
</dbReference>
<dbReference type="SUPFAM" id="SSF55347">
    <property type="entry name" value="Glyceraldehyde-3-phosphate dehydrogenase-like, C-terminal domain"/>
    <property type="match status" value="1"/>
</dbReference>
<comment type="caution">
    <text evidence="4">The sequence shown here is derived from an EMBL/GenBank/DDBJ whole genome shotgun (WGS) entry which is preliminary data.</text>
</comment>
<dbReference type="GO" id="GO:0016491">
    <property type="term" value="F:oxidoreductase activity"/>
    <property type="evidence" value="ECO:0007669"/>
    <property type="project" value="UniProtKB-KW"/>
</dbReference>
<dbReference type="EMBL" id="NESP01000001">
    <property type="protein sequence ID" value="PUE59719.1"/>
    <property type="molecule type" value="Genomic_DNA"/>
</dbReference>
<evidence type="ECO:0000259" key="3">
    <source>
        <dbReference type="Pfam" id="PF22725"/>
    </source>
</evidence>
<dbReference type="InterPro" id="IPR000683">
    <property type="entry name" value="Gfo/Idh/MocA-like_OxRdtase_N"/>
</dbReference>
<gene>
    <name evidence="4" type="ORF">B9Z44_09100</name>
</gene>
<accession>A0A315ER50</accession>
<dbReference type="InterPro" id="IPR036291">
    <property type="entry name" value="NAD(P)-bd_dom_sf"/>
</dbReference>
<sequence length="397" mass="42837">MTSSKLRLGVAGLGRAFTLMLPTLANDTRIQLVAATDPQPLACAQFERDFGIACDPNFEALCANPKVQAIYIATPHQLHAAQVEMAAAHGKHVMVEKPMALTLDECTRMIEATARAGVVLMVGHSHSFNAPILKAHQLIQSGAFGRVRMIHALNYTDFLYRPRRPEELDTRAGGGVIFSQAAHQIDIVRLLGGGCVNSVMAHTGAWDAARPTEGAYSALLGFEGGAFASMSYNGYGHFDSDRWMDGIGELGQTKNWAEHGIARKRLMNASTASDEATLKASRNYGAAQWSGSLALPPNAQHQHFGPIIVSCDHADLRPTPQGVWIDGDFDVKLDALEPPPLPRSEVIDELYNAIVHSKPVLHSGIWARATTAVSLAILNSAQSGQIQIPTHQMPPAY</sequence>
<proteinExistence type="predicted"/>
<reference evidence="4 5" key="1">
    <citation type="submission" date="2017-04" db="EMBL/GenBank/DDBJ databases">
        <title>Unexpected and diverse lifestyles within the genus Limnohabitans.</title>
        <authorList>
            <person name="Kasalicky V."/>
            <person name="Mehrshad M."/>
            <person name="Andrei S.-A."/>
            <person name="Salcher M."/>
            <person name="Kratochvilova H."/>
            <person name="Simek K."/>
            <person name="Ghai R."/>
        </authorList>
    </citation>
    <scope>NUCLEOTIDE SEQUENCE [LARGE SCALE GENOMIC DNA]</scope>
    <source>
        <strain evidence="4 5">MWH-C5</strain>
    </source>
</reference>
<dbReference type="AlphaFoldDB" id="A0A315ER50"/>
<dbReference type="Pfam" id="PF01408">
    <property type="entry name" value="GFO_IDH_MocA"/>
    <property type="match status" value="1"/>
</dbReference>
<protein>
    <submittedName>
        <fullName evidence="4">4,5-dihydroxyphthalate dehydrogenase</fullName>
    </submittedName>
</protein>
<feature type="domain" description="Gfo/Idh/MocA-like oxidoreductase N-terminal" evidence="2">
    <location>
        <begin position="7"/>
        <end position="124"/>
    </location>
</feature>
<dbReference type="GO" id="GO:0000166">
    <property type="term" value="F:nucleotide binding"/>
    <property type="evidence" value="ECO:0007669"/>
    <property type="project" value="InterPro"/>
</dbReference>
<dbReference type="PANTHER" id="PTHR43818:SF11">
    <property type="entry name" value="BCDNA.GH03377"/>
    <property type="match status" value="1"/>
</dbReference>
<dbReference type="InterPro" id="IPR050463">
    <property type="entry name" value="Gfo/Idh/MocA_oxidrdct_glycsds"/>
</dbReference>
<dbReference type="Pfam" id="PF22725">
    <property type="entry name" value="GFO_IDH_MocA_C3"/>
    <property type="match status" value="1"/>
</dbReference>
<keyword evidence="5" id="KW-1185">Reference proteome</keyword>
<dbReference type="Gene3D" id="3.30.360.10">
    <property type="entry name" value="Dihydrodipicolinate Reductase, domain 2"/>
    <property type="match status" value="1"/>
</dbReference>
<dbReference type="SUPFAM" id="SSF51735">
    <property type="entry name" value="NAD(P)-binding Rossmann-fold domains"/>
    <property type="match status" value="1"/>
</dbReference>
<evidence type="ECO:0000259" key="2">
    <source>
        <dbReference type="Pfam" id="PF01408"/>
    </source>
</evidence>
<dbReference type="InterPro" id="IPR055170">
    <property type="entry name" value="GFO_IDH_MocA-like_dom"/>
</dbReference>
<name>A0A315ER50_9BURK</name>
<keyword evidence="1" id="KW-0560">Oxidoreductase</keyword>
<dbReference type="Gene3D" id="3.40.50.720">
    <property type="entry name" value="NAD(P)-binding Rossmann-like Domain"/>
    <property type="match status" value="1"/>
</dbReference>
<feature type="domain" description="GFO/IDH/MocA-like oxidoreductase" evidence="3">
    <location>
        <begin position="133"/>
        <end position="244"/>
    </location>
</feature>
<evidence type="ECO:0000313" key="5">
    <source>
        <dbReference type="Proteomes" id="UP000251341"/>
    </source>
</evidence>
<evidence type="ECO:0000313" key="4">
    <source>
        <dbReference type="EMBL" id="PUE59719.1"/>
    </source>
</evidence>
<dbReference type="RefSeq" id="WP_108402254.1">
    <property type="nucleotide sequence ID" value="NZ_NESP01000001.1"/>
</dbReference>
<evidence type="ECO:0000256" key="1">
    <source>
        <dbReference type="ARBA" id="ARBA00023002"/>
    </source>
</evidence>
<organism evidence="4 5">
    <name type="scientific">Limnohabitans curvus</name>
    <dbReference type="NCBI Taxonomy" id="323423"/>
    <lineage>
        <taxon>Bacteria</taxon>
        <taxon>Pseudomonadati</taxon>
        <taxon>Pseudomonadota</taxon>
        <taxon>Betaproteobacteria</taxon>
        <taxon>Burkholderiales</taxon>
        <taxon>Comamonadaceae</taxon>
        <taxon>Limnohabitans</taxon>
    </lineage>
</organism>
<dbReference type="Proteomes" id="UP000251341">
    <property type="component" value="Unassembled WGS sequence"/>
</dbReference>